<evidence type="ECO:0000313" key="1">
    <source>
        <dbReference type="EMBL" id="MPR35492.1"/>
    </source>
</evidence>
<name>A0A7C9FSP2_9BACT</name>
<organism evidence="1 2">
    <name type="scientific">Salmonirosea aquatica</name>
    <dbReference type="NCBI Taxonomy" id="2654236"/>
    <lineage>
        <taxon>Bacteria</taxon>
        <taxon>Pseudomonadati</taxon>
        <taxon>Bacteroidota</taxon>
        <taxon>Cytophagia</taxon>
        <taxon>Cytophagales</taxon>
        <taxon>Spirosomataceae</taxon>
        <taxon>Salmonirosea</taxon>
    </lineage>
</organism>
<gene>
    <name evidence="1" type="ORF">GBK04_19595</name>
</gene>
<dbReference type="AlphaFoldDB" id="A0A7C9FSP2"/>
<proteinExistence type="predicted"/>
<protein>
    <submittedName>
        <fullName evidence="1">Uncharacterized protein</fullName>
    </submittedName>
</protein>
<reference evidence="1 2" key="1">
    <citation type="submission" date="2019-10" db="EMBL/GenBank/DDBJ databases">
        <title>Draft Genome Sequence of Cytophagaceae sp. SJW1-29.</title>
        <authorList>
            <person name="Choi A."/>
        </authorList>
    </citation>
    <scope>NUCLEOTIDE SEQUENCE [LARGE SCALE GENOMIC DNA]</scope>
    <source>
        <strain evidence="1 2">SJW1-29</strain>
    </source>
</reference>
<accession>A0A7C9FSP2</accession>
<keyword evidence="2" id="KW-1185">Reference proteome</keyword>
<dbReference type="EMBL" id="WHLY01000002">
    <property type="protein sequence ID" value="MPR35492.1"/>
    <property type="molecule type" value="Genomic_DNA"/>
</dbReference>
<sequence>MKIWITSILVFLFIGCSKKNKKSSFQPTKIETVTDLDKVAVVLVRIQKKGNNYSAFIPNYKIINSSKIISNTSAKNWRENDFICFILNQNKTIMDTLIITKPMQQSYEFSNDKKIIESKIVESSENELLLRFNYNSNMESIQVLRVQNDNSLKIISTIPLFK</sequence>
<dbReference type="Proteomes" id="UP000479293">
    <property type="component" value="Unassembled WGS sequence"/>
</dbReference>
<dbReference type="RefSeq" id="WP_152762595.1">
    <property type="nucleotide sequence ID" value="NZ_WHLY01000002.1"/>
</dbReference>
<comment type="caution">
    <text evidence="1">The sequence shown here is derived from an EMBL/GenBank/DDBJ whole genome shotgun (WGS) entry which is preliminary data.</text>
</comment>
<dbReference type="PROSITE" id="PS51257">
    <property type="entry name" value="PROKAR_LIPOPROTEIN"/>
    <property type="match status" value="1"/>
</dbReference>
<evidence type="ECO:0000313" key="2">
    <source>
        <dbReference type="Proteomes" id="UP000479293"/>
    </source>
</evidence>